<name>A0ABV7Z3M4_9BACT</name>
<dbReference type="EMBL" id="JBHRYQ010000002">
    <property type="protein sequence ID" value="MFC3813327.1"/>
    <property type="molecule type" value="Genomic_DNA"/>
</dbReference>
<dbReference type="RefSeq" id="WP_379840315.1">
    <property type="nucleotide sequence ID" value="NZ_JBHRYQ010000002.1"/>
</dbReference>
<reference evidence="2" key="1">
    <citation type="journal article" date="2019" name="Int. J. Syst. Evol. Microbiol.">
        <title>The Global Catalogue of Microorganisms (GCM) 10K type strain sequencing project: providing services to taxonomists for standard genome sequencing and annotation.</title>
        <authorList>
            <consortium name="The Broad Institute Genomics Platform"/>
            <consortium name="The Broad Institute Genome Sequencing Center for Infectious Disease"/>
            <person name="Wu L."/>
            <person name="Ma J."/>
        </authorList>
    </citation>
    <scope>NUCLEOTIDE SEQUENCE [LARGE SCALE GENOMIC DNA]</scope>
    <source>
        <strain evidence="2">CECT 7956</strain>
    </source>
</reference>
<organism evidence="1 2">
    <name type="scientific">Lacihabitans lacunae</name>
    <dbReference type="NCBI Taxonomy" id="1028214"/>
    <lineage>
        <taxon>Bacteria</taxon>
        <taxon>Pseudomonadati</taxon>
        <taxon>Bacteroidota</taxon>
        <taxon>Cytophagia</taxon>
        <taxon>Cytophagales</taxon>
        <taxon>Leadbetterellaceae</taxon>
        <taxon>Lacihabitans</taxon>
    </lineage>
</organism>
<keyword evidence="2" id="KW-1185">Reference proteome</keyword>
<evidence type="ECO:0000313" key="1">
    <source>
        <dbReference type="EMBL" id="MFC3813327.1"/>
    </source>
</evidence>
<dbReference type="Proteomes" id="UP001595616">
    <property type="component" value="Unassembled WGS sequence"/>
</dbReference>
<protein>
    <submittedName>
        <fullName evidence="1">Uncharacterized protein</fullName>
    </submittedName>
</protein>
<accession>A0ABV7Z3M4</accession>
<comment type="caution">
    <text evidence="1">The sequence shown here is derived from an EMBL/GenBank/DDBJ whole genome shotgun (WGS) entry which is preliminary data.</text>
</comment>
<evidence type="ECO:0000313" key="2">
    <source>
        <dbReference type="Proteomes" id="UP001595616"/>
    </source>
</evidence>
<proteinExistence type="predicted"/>
<sequence length="108" mass="12972">MEKDFTVINASWHTKRERNYEFDNQLVYKSYKSFFVFLQDNSLVTRKLIDINEDASDDTKLMRSDLTNEGLEFFKVAYGRWIDNIFDRGKSPEDVKYLEKKLKEIRGK</sequence>
<gene>
    <name evidence="1" type="ORF">ACFOOI_21870</name>
</gene>